<reference evidence="10" key="2">
    <citation type="submission" date="2021-08" db="EMBL/GenBank/DDBJ databases">
        <title>Draft genome sequence of the GABA producer Bifidobacterium adolescentis 4-2, isolated from healthy human feces.</title>
        <authorList>
            <person name="Altaib H."/>
            <person name="Niwa R."/>
            <person name="Abe M."/>
            <person name="Suzuki T."/>
        </authorList>
    </citation>
    <scope>NUCLEOTIDE SEQUENCE</scope>
    <source>
        <strain evidence="10">4-2</strain>
    </source>
</reference>
<protein>
    <recommendedName>
        <fullName evidence="5">protein adenylyltransferase</fullName>
        <ecNumber evidence="5">2.7.7.108</ecNumber>
    </recommendedName>
</protein>
<evidence type="ECO:0000313" key="11">
    <source>
        <dbReference type="EMBL" id="OSG88248.1"/>
    </source>
</evidence>
<evidence type="ECO:0000313" key="12">
    <source>
        <dbReference type="Proteomes" id="UP000193377"/>
    </source>
</evidence>
<accession>A0A173Y5M1</accession>
<organism evidence="11 12">
    <name type="scientific">Bifidobacterium adolescentis</name>
    <dbReference type="NCBI Taxonomy" id="1680"/>
    <lineage>
        <taxon>Bacteria</taxon>
        <taxon>Bacillati</taxon>
        <taxon>Actinomycetota</taxon>
        <taxon>Actinomycetes</taxon>
        <taxon>Bifidobacteriales</taxon>
        <taxon>Bifidobacteriaceae</taxon>
        <taxon>Bifidobacterium</taxon>
    </lineage>
</organism>
<evidence type="ECO:0000256" key="3">
    <source>
        <dbReference type="ARBA" id="ARBA00022741"/>
    </source>
</evidence>
<evidence type="ECO:0000256" key="7">
    <source>
        <dbReference type="ARBA" id="ARBA00048696"/>
    </source>
</evidence>
<proteinExistence type="predicted"/>
<evidence type="ECO:0000256" key="6">
    <source>
        <dbReference type="ARBA" id="ARBA00047939"/>
    </source>
</evidence>
<evidence type="ECO:0000256" key="1">
    <source>
        <dbReference type="ARBA" id="ARBA00022679"/>
    </source>
</evidence>
<dbReference type="InterPro" id="IPR033788">
    <property type="entry name" value="VbhA-like"/>
</dbReference>
<sequence length="298" mass="33691">MLPEDVYYVSTDEGTPATRSNAWDIGFGLQAADGLTPSDYAIEQSKEQISGKASYAEVEHRLREYHSADSEEAEHFEADIVSTRISSLLQTESFVFAPPMLRQIHRHLFDGVFKNDWVGQWRQVNLTKKEPVLQGDSVSYAPFHLIGEMLDYDFGQEKGRQAKYPQIGRHEIASSAFGFISGVWQIHPFREGNTRTTAVFAILYLRQLGFIIGNEPFASNAQYFRDALVLDNTFDPDFKDPAPLRRFMEKALFNSPIELENLRDSYFAVQSTQSDPLPEPDPSVDNETSAGIATHELN</sequence>
<reference evidence="11 12" key="1">
    <citation type="journal article" date="2016" name="Sci. Rep.">
        <title>Evaluation of genetic diversity among strains of the human gut commensal Bifidobacterium adolescentis.</title>
        <authorList>
            <person name="Duranti S."/>
            <person name="Milani C."/>
            <person name="Lugli G.A."/>
            <person name="Mancabelli L."/>
            <person name="Turroni F."/>
            <person name="Ferrario C."/>
            <person name="Mangifesta M."/>
            <person name="Viappiani A."/>
            <person name="Sanchez B."/>
            <person name="Margolles A."/>
            <person name="van Sinderen D."/>
            <person name="Ventura M."/>
        </authorList>
    </citation>
    <scope>NUCLEOTIDE SEQUENCE [LARGE SCALE GENOMIC DNA]</scope>
    <source>
        <strain evidence="11 12">487B</strain>
    </source>
</reference>
<dbReference type="EC" id="2.7.7.108" evidence="5"/>
<gene>
    <name evidence="11" type="ORF">B0487_1168</name>
    <name evidence="10" type="ORF">BIFAD42_15330</name>
</gene>
<dbReference type="EMBL" id="BPPZ01000008">
    <property type="protein sequence ID" value="GJD14549.1"/>
    <property type="molecule type" value="Genomic_DNA"/>
</dbReference>
<keyword evidence="10" id="KW-0132">Cell division</keyword>
<feature type="domain" description="Fido" evidence="9">
    <location>
        <begin position="96"/>
        <end position="250"/>
    </location>
</feature>
<dbReference type="PANTHER" id="PTHR39560:SF1">
    <property type="entry name" value="PROTEIN ADENYLYLTRANSFERASE FIC-RELATED"/>
    <property type="match status" value="1"/>
</dbReference>
<comment type="catalytic activity">
    <reaction evidence="6">
        <text>L-threonyl-[protein] + ATP = 3-O-(5'-adenylyl)-L-threonyl-[protein] + diphosphate</text>
        <dbReference type="Rhea" id="RHEA:54292"/>
        <dbReference type="Rhea" id="RHEA-COMP:11060"/>
        <dbReference type="Rhea" id="RHEA-COMP:13847"/>
        <dbReference type="ChEBI" id="CHEBI:30013"/>
        <dbReference type="ChEBI" id="CHEBI:30616"/>
        <dbReference type="ChEBI" id="CHEBI:33019"/>
        <dbReference type="ChEBI" id="CHEBI:138113"/>
        <dbReference type="EC" id="2.7.7.108"/>
    </reaction>
</comment>
<dbReference type="PANTHER" id="PTHR39560">
    <property type="entry name" value="PROTEIN ADENYLYLTRANSFERASE FIC-RELATED"/>
    <property type="match status" value="1"/>
</dbReference>
<dbReference type="CDD" id="cd11586">
    <property type="entry name" value="VbhA_like"/>
    <property type="match status" value="1"/>
</dbReference>
<keyword evidence="1" id="KW-0808">Transferase</keyword>
<dbReference type="Gene3D" id="1.10.3290.10">
    <property type="entry name" value="Fido-like domain"/>
    <property type="match status" value="1"/>
</dbReference>
<comment type="catalytic activity">
    <reaction evidence="7">
        <text>L-tyrosyl-[protein] + ATP = O-(5'-adenylyl)-L-tyrosyl-[protein] + diphosphate</text>
        <dbReference type="Rhea" id="RHEA:54288"/>
        <dbReference type="Rhea" id="RHEA-COMP:10136"/>
        <dbReference type="Rhea" id="RHEA-COMP:13846"/>
        <dbReference type="ChEBI" id="CHEBI:30616"/>
        <dbReference type="ChEBI" id="CHEBI:33019"/>
        <dbReference type="ChEBI" id="CHEBI:46858"/>
        <dbReference type="ChEBI" id="CHEBI:83624"/>
        <dbReference type="EC" id="2.7.7.108"/>
    </reaction>
</comment>
<keyword evidence="10" id="KW-0131">Cell cycle</keyword>
<dbReference type="GO" id="GO:0005524">
    <property type="term" value="F:ATP binding"/>
    <property type="evidence" value="ECO:0007669"/>
    <property type="project" value="UniProtKB-KW"/>
</dbReference>
<evidence type="ECO:0000256" key="8">
    <source>
        <dbReference type="SAM" id="MobiDB-lite"/>
    </source>
</evidence>
<dbReference type="GO" id="GO:0051301">
    <property type="term" value="P:cell division"/>
    <property type="evidence" value="ECO:0007669"/>
    <property type="project" value="UniProtKB-KW"/>
</dbReference>
<evidence type="ECO:0000259" key="9">
    <source>
        <dbReference type="PROSITE" id="PS51459"/>
    </source>
</evidence>
<dbReference type="Pfam" id="PF02661">
    <property type="entry name" value="Fic"/>
    <property type="match status" value="1"/>
</dbReference>
<evidence type="ECO:0000313" key="10">
    <source>
        <dbReference type="EMBL" id="GJD14549.1"/>
    </source>
</evidence>
<dbReference type="PROSITE" id="PS51459">
    <property type="entry name" value="FIDO"/>
    <property type="match status" value="1"/>
</dbReference>
<dbReference type="Proteomes" id="UP000886943">
    <property type="component" value="Unassembled WGS sequence"/>
</dbReference>
<dbReference type="EMBL" id="LNKD01000001">
    <property type="protein sequence ID" value="OSG88248.1"/>
    <property type="molecule type" value="Genomic_DNA"/>
</dbReference>
<dbReference type="RefSeq" id="WP_065438748.1">
    <property type="nucleotide sequence ID" value="NZ_BPPZ01000008.1"/>
</dbReference>
<dbReference type="SUPFAM" id="SSF140931">
    <property type="entry name" value="Fic-like"/>
    <property type="match status" value="1"/>
</dbReference>
<evidence type="ECO:0000256" key="2">
    <source>
        <dbReference type="ARBA" id="ARBA00022695"/>
    </source>
</evidence>
<dbReference type="GO" id="GO:0051302">
    <property type="term" value="P:regulation of cell division"/>
    <property type="evidence" value="ECO:0007669"/>
    <property type="project" value="TreeGrafter"/>
</dbReference>
<dbReference type="InterPro" id="IPR036597">
    <property type="entry name" value="Fido-like_dom_sf"/>
</dbReference>
<name>A0A173Y5M1_BIFAD</name>
<comment type="caution">
    <text evidence="11">The sequence shown here is derived from an EMBL/GenBank/DDBJ whole genome shotgun (WGS) entry which is preliminary data.</text>
</comment>
<keyword evidence="4" id="KW-0067">ATP-binding</keyword>
<evidence type="ECO:0000256" key="4">
    <source>
        <dbReference type="ARBA" id="ARBA00022840"/>
    </source>
</evidence>
<keyword evidence="2" id="KW-0548">Nucleotidyltransferase</keyword>
<keyword evidence="3" id="KW-0547">Nucleotide-binding</keyword>
<dbReference type="AlphaFoldDB" id="A0A173Y5M1"/>
<feature type="region of interest" description="Disordered" evidence="8">
    <location>
        <begin position="270"/>
        <end position="298"/>
    </location>
</feature>
<dbReference type="Proteomes" id="UP000193377">
    <property type="component" value="Unassembled WGS sequence"/>
</dbReference>
<dbReference type="GO" id="GO:0070733">
    <property type="term" value="F:AMPylase activity"/>
    <property type="evidence" value="ECO:0007669"/>
    <property type="project" value="UniProtKB-EC"/>
</dbReference>
<dbReference type="InterPro" id="IPR003812">
    <property type="entry name" value="Fido"/>
</dbReference>
<evidence type="ECO:0000256" key="5">
    <source>
        <dbReference type="ARBA" id="ARBA00034531"/>
    </source>
</evidence>